<accession>A0A7X0U3M7</accession>
<gene>
    <name evidence="2" type="ORF">HD593_008430</name>
</gene>
<proteinExistence type="predicted"/>
<name>A0A7X0U3M7_9ACTN</name>
<dbReference type="Gene3D" id="1.10.260.40">
    <property type="entry name" value="lambda repressor-like DNA-binding domains"/>
    <property type="match status" value="1"/>
</dbReference>
<dbReference type="Proteomes" id="UP000565579">
    <property type="component" value="Unassembled WGS sequence"/>
</dbReference>
<dbReference type="EMBL" id="JACHMI010000001">
    <property type="protein sequence ID" value="MBB6553635.1"/>
    <property type="molecule type" value="Genomic_DNA"/>
</dbReference>
<comment type="caution">
    <text evidence="2">The sequence shown here is derived from an EMBL/GenBank/DDBJ whole genome shotgun (WGS) entry which is preliminary data.</text>
</comment>
<dbReference type="Pfam" id="PF13560">
    <property type="entry name" value="HTH_31"/>
    <property type="match status" value="1"/>
</dbReference>
<dbReference type="GO" id="GO:0003677">
    <property type="term" value="F:DNA binding"/>
    <property type="evidence" value="ECO:0007669"/>
    <property type="project" value="InterPro"/>
</dbReference>
<dbReference type="InterPro" id="IPR001387">
    <property type="entry name" value="Cro/C1-type_HTH"/>
</dbReference>
<dbReference type="InterPro" id="IPR010982">
    <property type="entry name" value="Lambda_DNA-bd_dom_sf"/>
</dbReference>
<keyword evidence="3" id="KW-1185">Reference proteome</keyword>
<evidence type="ECO:0000313" key="3">
    <source>
        <dbReference type="Proteomes" id="UP000565579"/>
    </source>
</evidence>
<dbReference type="PROSITE" id="PS50943">
    <property type="entry name" value="HTH_CROC1"/>
    <property type="match status" value="1"/>
</dbReference>
<evidence type="ECO:0000313" key="2">
    <source>
        <dbReference type="EMBL" id="MBB6553635.1"/>
    </source>
</evidence>
<reference evidence="2 3" key="1">
    <citation type="submission" date="2020-08" db="EMBL/GenBank/DDBJ databases">
        <title>Sequencing the genomes of 1000 actinobacteria strains.</title>
        <authorList>
            <person name="Klenk H.-P."/>
        </authorList>
    </citation>
    <scope>NUCLEOTIDE SEQUENCE [LARGE SCALE GENOMIC DNA]</scope>
    <source>
        <strain evidence="2 3">DSM 43768</strain>
    </source>
</reference>
<dbReference type="SUPFAM" id="SSF47413">
    <property type="entry name" value="lambda repressor-like DNA-binding domains"/>
    <property type="match status" value="1"/>
</dbReference>
<dbReference type="InterPro" id="IPR043917">
    <property type="entry name" value="DUF5753"/>
</dbReference>
<feature type="domain" description="HTH cro/C1-type" evidence="1">
    <location>
        <begin position="10"/>
        <end position="64"/>
    </location>
</feature>
<protein>
    <submittedName>
        <fullName evidence="2">Transcriptional regulator with XRE-family HTH domain</fullName>
    </submittedName>
</protein>
<dbReference type="RefSeq" id="WP_185107949.1">
    <property type="nucleotide sequence ID" value="NZ_JACHMI010000001.1"/>
</dbReference>
<evidence type="ECO:0000259" key="1">
    <source>
        <dbReference type="PROSITE" id="PS50943"/>
    </source>
</evidence>
<sequence>MQRVLLAEELRRLRERSLLTGEEVSRRLGWSASKISRIENARIGVSLVDVAALLDVYGASAEERQGVLALVASEPAQTWWRAFSARSEAFLQFLDFEAVSHTIEQWELRAIPGLLQTADYARCIISAWKEIDTSLRDRQVDDRVDVRMRRQERLTSDDPLQLIAVIDEAVLRRTVGGASIMQAQGRKLIEASELPNVNLRVLPLTAPSGIVDAHFTILTRLLAGVEQSVLYTEHSGILDQVTADEKSLYWFRRIFSRLLDSALSPSASRDRIARIMTE</sequence>
<dbReference type="AlphaFoldDB" id="A0A7X0U3M7"/>
<dbReference type="CDD" id="cd00093">
    <property type="entry name" value="HTH_XRE"/>
    <property type="match status" value="1"/>
</dbReference>
<dbReference type="SMART" id="SM00530">
    <property type="entry name" value="HTH_XRE"/>
    <property type="match status" value="1"/>
</dbReference>
<dbReference type="Pfam" id="PF19054">
    <property type="entry name" value="DUF5753"/>
    <property type="match status" value="1"/>
</dbReference>
<organism evidence="2 3">
    <name type="scientific">Nonomuraea rubra</name>
    <dbReference type="NCBI Taxonomy" id="46180"/>
    <lineage>
        <taxon>Bacteria</taxon>
        <taxon>Bacillati</taxon>
        <taxon>Actinomycetota</taxon>
        <taxon>Actinomycetes</taxon>
        <taxon>Streptosporangiales</taxon>
        <taxon>Streptosporangiaceae</taxon>
        <taxon>Nonomuraea</taxon>
    </lineage>
</organism>